<dbReference type="InterPro" id="IPR021109">
    <property type="entry name" value="Peptidase_aspartic_dom_sf"/>
</dbReference>
<dbReference type="CDD" id="cd00303">
    <property type="entry name" value="retropepsin_like"/>
    <property type="match status" value="1"/>
</dbReference>
<feature type="region of interest" description="Disordered" evidence="1">
    <location>
        <begin position="1"/>
        <end position="38"/>
    </location>
</feature>
<dbReference type="Pfam" id="PF13650">
    <property type="entry name" value="Asp_protease_2"/>
    <property type="match status" value="1"/>
</dbReference>
<organism evidence="2 3">
    <name type="scientific">Ephemerocybe angulata</name>
    <dbReference type="NCBI Taxonomy" id="980116"/>
    <lineage>
        <taxon>Eukaryota</taxon>
        <taxon>Fungi</taxon>
        <taxon>Dikarya</taxon>
        <taxon>Basidiomycota</taxon>
        <taxon>Agaricomycotina</taxon>
        <taxon>Agaricomycetes</taxon>
        <taxon>Agaricomycetidae</taxon>
        <taxon>Agaricales</taxon>
        <taxon>Agaricineae</taxon>
        <taxon>Psathyrellaceae</taxon>
        <taxon>Ephemerocybe</taxon>
    </lineage>
</organism>
<feature type="region of interest" description="Disordered" evidence="1">
    <location>
        <begin position="621"/>
        <end position="665"/>
    </location>
</feature>
<dbReference type="Gene3D" id="2.40.70.10">
    <property type="entry name" value="Acid Proteases"/>
    <property type="match status" value="1"/>
</dbReference>
<dbReference type="AlphaFoldDB" id="A0A8H5F051"/>
<name>A0A8H5F051_9AGAR</name>
<feature type="compositionally biased region" description="Basic and acidic residues" evidence="1">
    <location>
        <begin position="631"/>
        <end position="657"/>
    </location>
</feature>
<proteinExistence type="predicted"/>
<protein>
    <submittedName>
        <fullName evidence="2">Uncharacterized protein</fullName>
    </submittedName>
</protein>
<dbReference type="EMBL" id="JAACJK010000175">
    <property type="protein sequence ID" value="KAF5319015.1"/>
    <property type="molecule type" value="Genomic_DNA"/>
</dbReference>
<feature type="region of interest" description="Disordered" evidence="1">
    <location>
        <begin position="538"/>
        <end position="590"/>
    </location>
</feature>
<gene>
    <name evidence="2" type="ORF">D9611_012648</name>
</gene>
<evidence type="ECO:0000313" key="3">
    <source>
        <dbReference type="Proteomes" id="UP000541558"/>
    </source>
</evidence>
<evidence type="ECO:0000256" key="1">
    <source>
        <dbReference type="SAM" id="MobiDB-lite"/>
    </source>
</evidence>
<dbReference type="OrthoDB" id="3048530at2759"/>
<reference evidence="2 3" key="1">
    <citation type="journal article" date="2020" name="ISME J.">
        <title>Uncovering the hidden diversity of litter-decomposition mechanisms in mushroom-forming fungi.</title>
        <authorList>
            <person name="Floudas D."/>
            <person name="Bentzer J."/>
            <person name="Ahren D."/>
            <person name="Johansson T."/>
            <person name="Persson P."/>
            <person name="Tunlid A."/>
        </authorList>
    </citation>
    <scope>NUCLEOTIDE SEQUENCE [LARGE SCALE GENOMIC DNA]</scope>
    <source>
        <strain evidence="2 3">CBS 175.51</strain>
    </source>
</reference>
<sequence>MAGEQARIRALDPDATGEGFPGLPMSNKNFPNSYSANRPKYDSTKPEEFLEYVRQVEDVISACEIIPDRLKKKALVHFRDVSEQSLWTTLPEYKTGTYAEFKEKLFLYHPTAALQNRGSLARIQLLCARHQGIGLDASHTLLQFALKFRAEAAKLEKHLMSNNELVNLFLGALDEPFRTKAWEVLSKEAETDDTLEVVAGEKIIPFDRWISCAEKLAVQRERFGERFGGKKGGILAKPSVVSATPSTPAVNPAAPSKLYEPGWNDEPTVKVEYEDLEHRVLQGKLSAIDKKMISRDAYMETQLEELRAGQGRADKFMRQPNNFAVATQQNNPGSRGALDSETIREDHLLARGRFATTGHFANDCQAKQKHISEGKIVSGPDGTFDKHGNRLRNMPGTSLKEVVDKLPMPTASQNIQHYYDDSADYVRDQFHQAPYQESEMITRDEMNILRDEIYHLSSLREQGSSARAKNMQPQAQFVQKPVVEPWKELQQEQKRSNQLMSQLVAALTPMVGRNQFPLQTRSGANQGGEDDEVKDTAVAKRTVGRDKASPEVRNNKPSRKATVEDEEDDEDEEPIKRGPPSGVKKVFNPRAPRGVRFETVEVGGTSQAAPKLKDRPFVLVPPLKTTPLKTPTREDAQQEREGRSDPKTALPRLEKKGPAYQHKAPIEEAESLSRIMEELLSTRFTTSLKDLASISAPAREYLKKMITKKKIAIDNKEKASDLEYQIIALIDLMSTEYKARAVQMCNILEAEEELGEMEIPDPEREEEEEPGTVRVEQVFMQLEELPPAQVFLAQGIPSVPDGAFVVSDPVEQYLNSLEDGEEPRPILVARESVSLRTVYPSINKSGKVEVLLDTGSQICSMDADVARRLGISFDPDIVIHLQSANRTTEKTLGLARNIEFDFDGVTAYIQLHIIRRPAYDVLLGRPFDVAMSSEVKNNTRGEQQITLCDPNTGKRITIATSPRGKPPPHVRKEMLDAQEVNFRASRI</sequence>
<evidence type="ECO:0000313" key="2">
    <source>
        <dbReference type="EMBL" id="KAF5319015.1"/>
    </source>
</evidence>
<feature type="compositionally biased region" description="Basic and acidic residues" evidence="1">
    <location>
        <begin position="1"/>
        <end position="12"/>
    </location>
</feature>
<comment type="caution">
    <text evidence="2">The sequence shown here is derived from an EMBL/GenBank/DDBJ whole genome shotgun (WGS) entry which is preliminary data.</text>
</comment>
<accession>A0A8H5F051</accession>
<feature type="compositionally biased region" description="Low complexity" evidence="1">
    <location>
        <begin position="621"/>
        <end position="630"/>
    </location>
</feature>
<keyword evidence="3" id="KW-1185">Reference proteome</keyword>
<dbReference type="SUPFAM" id="SSF50630">
    <property type="entry name" value="Acid proteases"/>
    <property type="match status" value="1"/>
</dbReference>
<feature type="compositionally biased region" description="Acidic residues" evidence="1">
    <location>
        <begin position="564"/>
        <end position="573"/>
    </location>
</feature>
<feature type="compositionally biased region" description="Polar residues" evidence="1">
    <location>
        <begin position="26"/>
        <end position="36"/>
    </location>
</feature>
<dbReference type="Proteomes" id="UP000541558">
    <property type="component" value="Unassembled WGS sequence"/>
</dbReference>
<feature type="compositionally biased region" description="Basic and acidic residues" evidence="1">
    <location>
        <begin position="538"/>
        <end position="554"/>
    </location>
</feature>